<evidence type="ECO:0000313" key="11">
    <source>
        <dbReference type="EMBL" id="AML51130.1"/>
    </source>
</evidence>
<keyword evidence="4 11" id="KW-0808">Transferase</keyword>
<dbReference type="STRING" id="1579316.RC74_07535"/>
<evidence type="ECO:0000256" key="1">
    <source>
        <dbReference type="ARBA" id="ARBA00004651"/>
    </source>
</evidence>
<organism evidence="11 12">
    <name type="scientific">Falsihalocynthiibacter arcticus</name>
    <dbReference type="NCBI Taxonomy" id="1579316"/>
    <lineage>
        <taxon>Bacteria</taxon>
        <taxon>Pseudomonadati</taxon>
        <taxon>Pseudomonadota</taxon>
        <taxon>Alphaproteobacteria</taxon>
        <taxon>Rhodobacterales</taxon>
        <taxon>Roseobacteraceae</taxon>
        <taxon>Falsihalocynthiibacter</taxon>
    </lineage>
</organism>
<evidence type="ECO:0000256" key="5">
    <source>
        <dbReference type="ARBA" id="ARBA00022692"/>
    </source>
</evidence>
<dbReference type="EMBL" id="CP014327">
    <property type="protein sequence ID" value="AML51130.1"/>
    <property type="molecule type" value="Genomic_DNA"/>
</dbReference>
<evidence type="ECO:0000313" key="12">
    <source>
        <dbReference type="Proteomes" id="UP000070371"/>
    </source>
</evidence>
<keyword evidence="5 9" id="KW-0812">Transmembrane</keyword>
<dbReference type="SUPFAM" id="SSF53448">
    <property type="entry name" value="Nucleotide-diphospho-sugar transferases"/>
    <property type="match status" value="1"/>
</dbReference>
<accession>A0A126UYK2</accession>
<comment type="similarity">
    <text evidence="8">Belongs to the glycosyltransferase 2 family. GtrB subfamily.</text>
</comment>
<protein>
    <submittedName>
        <fullName evidence="11">Glycosyltransferase</fullName>
    </submittedName>
</protein>
<sequence>MLTKNMHMKPNVTYSFVIPFMNEEAVLPLLMARLIPLIDQLDGLSEVVFVDDGSHDQGAAIIAEYCMSDPRVKLVRLSRNFGHQIAVTAGLDMVVGQAVIIMDADLQDPPEFVLELIEKWREGYEIVHAQRGVRRGETWFKKLSANLFYRTLSRLSSVEIPRNVGDFRLVDARVVQAIKSMPEQDRFLRGMFAWVGFRQTLVQYERLERGAGETKYPLKKMMRLAMDGVIGFSDAPLRLALWLGALVSLGALCYGVYIFTLAVFTDQLIEGWASTIVVLSLLSGMNLMISGVIGLYVGRIHAESKQRPLYFISQSIGLLGEVEARRRNEAMNDQE</sequence>
<dbReference type="FunFam" id="3.90.550.10:FF:000079">
    <property type="entry name" value="Probable glycosyl transferase"/>
    <property type="match status" value="1"/>
</dbReference>
<dbReference type="InterPro" id="IPR050256">
    <property type="entry name" value="Glycosyltransferase_2"/>
</dbReference>
<dbReference type="KEGG" id="hat:RC74_07535"/>
<feature type="domain" description="Glycosyltransferase 2-like" evidence="10">
    <location>
        <begin position="15"/>
        <end position="176"/>
    </location>
</feature>
<dbReference type="PANTHER" id="PTHR48090">
    <property type="entry name" value="UNDECAPRENYL-PHOSPHATE 4-DEOXY-4-FORMAMIDO-L-ARABINOSE TRANSFERASE-RELATED"/>
    <property type="match status" value="1"/>
</dbReference>
<feature type="transmembrane region" description="Helical" evidence="9">
    <location>
        <begin position="239"/>
        <end position="264"/>
    </location>
</feature>
<dbReference type="Pfam" id="PF00535">
    <property type="entry name" value="Glycos_transf_2"/>
    <property type="match status" value="1"/>
</dbReference>
<evidence type="ECO:0000256" key="6">
    <source>
        <dbReference type="ARBA" id="ARBA00022989"/>
    </source>
</evidence>
<evidence type="ECO:0000256" key="8">
    <source>
        <dbReference type="ARBA" id="ARBA00038152"/>
    </source>
</evidence>
<dbReference type="CDD" id="cd04187">
    <property type="entry name" value="DPM1_like_bac"/>
    <property type="match status" value="1"/>
</dbReference>
<dbReference type="Gene3D" id="3.90.550.10">
    <property type="entry name" value="Spore Coat Polysaccharide Biosynthesis Protein SpsA, Chain A"/>
    <property type="match status" value="1"/>
</dbReference>
<dbReference type="InterPro" id="IPR001173">
    <property type="entry name" value="Glyco_trans_2-like"/>
</dbReference>
<evidence type="ECO:0000259" key="10">
    <source>
        <dbReference type="Pfam" id="PF00535"/>
    </source>
</evidence>
<feature type="transmembrane region" description="Helical" evidence="9">
    <location>
        <begin position="276"/>
        <end position="297"/>
    </location>
</feature>
<keyword evidence="2" id="KW-1003">Cell membrane</keyword>
<keyword evidence="12" id="KW-1185">Reference proteome</keyword>
<evidence type="ECO:0000256" key="4">
    <source>
        <dbReference type="ARBA" id="ARBA00022679"/>
    </source>
</evidence>
<dbReference type="GO" id="GO:0016757">
    <property type="term" value="F:glycosyltransferase activity"/>
    <property type="evidence" value="ECO:0007669"/>
    <property type="project" value="UniProtKB-KW"/>
</dbReference>
<dbReference type="OrthoDB" id="9807795at2"/>
<proteinExistence type="inferred from homology"/>
<keyword evidence="3" id="KW-0328">Glycosyltransferase</keyword>
<evidence type="ECO:0000256" key="3">
    <source>
        <dbReference type="ARBA" id="ARBA00022676"/>
    </source>
</evidence>
<name>A0A126UYK2_9RHOB</name>
<dbReference type="Proteomes" id="UP000070371">
    <property type="component" value="Chromosome"/>
</dbReference>
<comment type="subcellular location">
    <subcellularLocation>
        <location evidence="1">Cell membrane</location>
        <topology evidence="1">Multi-pass membrane protein</topology>
    </subcellularLocation>
</comment>
<evidence type="ECO:0000256" key="7">
    <source>
        <dbReference type="ARBA" id="ARBA00023136"/>
    </source>
</evidence>
<keyword evidence="6 9" id="KW-1133">Transmembrane helix</keyword>
<dbReference type="AlphaFoldDB" id="A0A126UYK2"/>
<evidence type="ECO:0000256" key="2">
    <source>
        <dbReference type="ARBA" id="ARBA00022475"/>
    </source>
</evidence>
<dbReference type="GO" id="GO:0005886">
    <property type="term" value="C:plasma membrane"/>
    <property type="evidence" value="ECO:0007669"/>
    <property type="project" value="UniProtKB-SubCell"/>
</dbReference>
<dbReference type="InterPro" id="IPR029044">
    <property type="entry name" value="Nucleotide-diphossugar_trans"/>
</dbReference>
<reference evidence="11 12" key="1">
    <citation type="submission" date="2016-02" db="EMBL/GenBank/DDBJ databases">
        <title>Complete genome sequence of Halocynthiibacter arcticus PAMC 20958t from arctic marine sediment.</title>
        <authorList>
            <person name="Lee Y.M."/>
            <person name="Baek K."/>
            <person name="Lee H.K."/>
            <person name="Shin S.C."/>
        </authorList>
    </citation>
    <scope>NUCLEOTIDE SEQUENCE [LARGE SCALE GENOMIC DNA]</scope>
    <source>
        <strain evidence="11">PAMC 20958</strain>
    </source>
</reference>
<gene>
    <name evidence="11" type="ORF">RC74_07535</name>
</gene>
<keyword evidence="7 9" id="KW-0472">Membrane</keyword>
<dbReference type="PANTHER" id="PTHR48090:SF1">
    <property type="entry name" value="PROPHAGE BACTOPRENOL GLUCOSYL TRANSFERASE HOMOLOG"/>
    <property type="match status" value="1"/>
</dbReference>
<evidence type="ECO:0000256" key="9">
    <source>
        <dbReference type="SAM" id="Phobius"/>
    </source>
</evidence>